<accession>A0A822N461</accession>
<evidence type="ECO:0000313" key="2">
    <source>
        <dbReference type="Proteomes" id="UP000049495"/>
    </source>
</evidence>
<comment type="caution">
    <text evidence="1">The sequence shown here is derived from an EMBL/GenBank/DDBJ whole genome shotgun (WGS) entry which is preliminary data.</text>
</comment>
<dbReference type="AlphaFoldDB" id="A0A822N461"/>
<dbReference type="EMBL" id="CCJV01000139">
    <property type="protein sequence ID" value="CDT63552.1"/>
    <property type="molecule type" value="Genomic_DNA"/>
</dbReference>
<organism evidence="1 2">
    <name type="scientific">Vibrio crassostreae</name>
    <dbReference type="NCBI Taxonomy" id="246167"/>
    <lineage>
        <taxon>Bacteria</taxon>
        <taxon>Pseudomonadati</taxon>
        <taxon>Pseudomonadota</taxon>
        <taxon>Gammaproteobacteria</taxon>
        <taxon>Vibrionales</taxon>
        <taxon>Vibrionaceae</taxon>
        <taxon>Vibrio</taxon>
    </lineage>
</organism>
<protein>
    <submittedName>
        <fullName evidence="1">Uncharacterized protein</fullName>
    </submittedName>
</protein>
<name>A0A822N461_9VIBR</name>
<gene>
    <name evidence="1" type="ORF">VCR5J5_750030</name>
</gene>
<dbReference type="Proteomes" id="UP000049495">
    <property type="component" value="Unassembled WGS sequence"/>
</dbReference>
<reference evidence="2" key="1">
    <citation type="submission" date="2014-06" db="EMBL/GenBank/DDBJ databases">
        <authorList>
            <person name="Le Roux Frederique"/>
        </authorList>
    </citation>
    <scope>NUCLEOTIDE SEQUENCE [LARGE SCALE GENOMIC DNA]</scope>
    <source>
        <strain evidence="2">J5-5</strain>
    </source>
</reference>
<sequence>MFARNPQEAKELARKVLDGLGRPSVGCGNMTRISMLRTIVRKADKQLLATSKSTQ</sequence>
<evidence type="ECO:0000313" key="1">
    <source>
        <dbReference type="EMBL" id="CDT63552.1"/>
    </source>
</evidence>
<proteinExistence type="predicted"/>
<dbReference type="RefSeq" id="WP_155411106.1">
    <property type="nucleotide sequence ID" value="NZ_CAWOKT010000002.1"/>
</dbReference>